<dbReference type="InParanoid" id="A0A2V0PGJ5"/>
<evidence type="ECO:0008006" key="5">
    <source>
        <dbReference type="Google" id="ProtNLM"/>
    </source>
</evidence>
<protein>
    <recommendedName>
        <fullName evidence="5">TOG domain-containing protein</fullName>
    </recommendedName>
</protein>
<evidence type="ECO:0000313" key="3">
    <source>
        <dbReference type="EMBL" id="GBF98978.1"/>
    </source>
</evidence>
<dbReference type="OrthoDB" id="547172at2759"/>
<comment type="caution">
    <text evidence="3">The sequence shown here is derived from an EMBL/GenBank/DDBJ whole genome shotgun (WGS) entry which is preliminary data.</text>
</comment>
<dbReference type="AlphaFoldDB" id="A0A2V0PGJ5"/>
<evidence type="ECO:0000256" key="1">
    <source>
        <dbReference type="PROSITE-ProRule" id="PRU00103"/>
    </source>
</evidence>
<feature type="region of interest" description="Disordered" evidence="2">
    <location>
        <begin position="1"/>
        <end position="26"/>
    </location>
</feature>
<dbReference type="PANTHER" id="PTHR21467">
    <property type="entry name" value="PROTEIN PHOSPHATASE 4 REGULATORY SUBUNIT 4 PPP4R4"/>
    <property type="match status" value="1"/>
</dbReference>
<proteinExistence type="predicted"/>
<keyword evidence="4" id="KW-1185">Reference proteome</keyword>
<dbReference type="InterPro" id="IPR021133">
    <property type="entry name" value="HEAT_type_2"/>
</dbReference>
<dbReference type="EMBL" id="BDRX01000141">
    <property type="protein sequence ID" value="GBF98978.1"/>
    <property type="molecule type" value="Genomic_DNA"/>
</dbReference>
<reference evidence="3 4" key="1">
    <citation type="journal article" date="2018" name="Sci. Rep.">
        <title>Raphidocelis subcapitata (=Pseudokirchneriella subcapitata) provides an insight into genome evolution and environmental adaptations in the Sphaeropleales.</title>
        <authorList>
            <person name="Suzuki S."/>
            <person name="Yamaguchi H."/>
            <person name="Nakajima N."/>
            <person name="Kawachi M."/>
        </authorList>
    </citation>
    <scope>NUCLEOTIDE SEQUENCE [LARGE SCALE GENOMIC DNA]</scope>
    <source>
        <strain evidence="3 4">NIES-35</strain>
    </source>
</reference>
<feature type="repeat" description="HEAT" evidence="1">
    <location>
        <begin position="203"/>
        <end position="241"/>
    </location>
</feature>
<organism evidence="3 4">
    <name type="scientific">Raphidocelis subcapitata</name>
    <dbReference type="NCBI Taxonomy" id="307507"/>
    <lineage>
        <taxon>Eukaryota</taxon>
        <taxon>Viridiplantae</taxon>
        <taxon>Chlorophyta</taxon>
        <taxon>core chlorophytes</taxon>
        <taxon>Chlorophyceae</taxon>
        <taxon>CS clade</taxon>
        <taxon>Sphaeropleales</taxon>
        <taxon>Selenastraceae</taxon>
        <taxon>Raphidocelis</taxon>
    </lineage>
</organism>
<accession>A0A2V0PGJ5</accession>
<dbReference type="Proteomes" id="UP000247498">
    <property type="component" value="Unassembled WGS sequence"/>
</dbReference>
<gene>
    <name evidence="3" type="ORF">Rsub_11564</name>
</gene>
<dbReference type="InterPro" id="IPR039918">
    <property type="entry name" value="PPP4R4"/>
</dbReference>
<dbReference type="PROSITE" id="PS50077">
    <property type="entry name" value="HEAT_REPEAT"/>
    <property type="match status" value="2"/>
</dbReference>
<dbReference type="PANTHER" id="PTHR21467:SF0">
    <property type="entry name" value="SERINE_THREONINE-PROTEIN PHOSPHATASE 4 REGULATORY SUBUNIT 4"/>
    <property type="match status" value="1"/>
</dbReference>
<name>A0A2V0PGJ5_9CHLO</name>
<dbReference type="STRING" id="307507.A0A2V0PGJ5"/>
<dbReference type="InterPro" id="IPR016024">
    <property type="entry name" value="ARM-type_fold"/>
</dbReference>
<dbReference type="InterPro" id="IPR011989">
    <property type="entry name" value="ARM-like"/>
</dbReference>
<evidence type="ECO:0000256" key="2">
    <source>
        <dbReference type="SAM" id="MobiDB-lite"/>
    </source>
</evidence>
<feature type="repeat" description="HEAT" evidence="1">
    <location>
        <begin position="242"/>
        <end position="279"/>
    </location>
</feature>
<sequence>MAADFLSWEQLPEGAGKESPGQQLKSEEEISRYAVDEKMPELDRALLFLRQGYEVQQRKAIDSLAALVRARGRAAFDALRGPLEAALDALEDDAEVAAAEAWATVARERLMPPQDLAECLLPPALAALRDGPEGGAREVCDAWLAVLLELLPVLPREATLSEVVPLALAKGQVDCGVASRVLCCRLLGALTPWLGRADVEAGYATKVVALCQDTDYQVRVAACQQLPALARCLGDDGLKGQLLGELTQLLEDEEPQVRAAALATLADAAARAGPELRRAALLPLVRRHMQPLELEPPVQRALAGLFPALMEAVHAELAPGDVALFYGCFRHLAARPDAALRRAAAGALPRLMAAPLPGATAAYLADTWADLAADCDDEVRARIAASMPQLPALLGPTEAGRLLRRPLAAALGGGAGPVRDAALAGLADVMGALFGMEEPQREALGADLHCALVTMRAGLGCNWRAQLALARAFPAFPALLPGDAVHDQWTPYAMGLLVSGAHRVKPAAAAGLAAFLRAARRDRQRTETFTRCVRELARGRGCWARLGFLQFAAAAARRFSARFFKSTCWT</sequence>
<dbReference type="Gene3D" id="1.25.10.10">
    <property type="entry name" value="Leucine-rich Repeat Variant"/>
    <property type="match status" value="1"/>
</dbReference>
<evidence type="ECO:0000313" key="4">
    <source>
        <dbReference type="Proteomes" id="UP000247498"/>
    </source>
</evidence>
<dbReference type="SUPFAM" id="SSF48371">
    <property type="entry name" value="ARM repeat"/>
    <property type="match status" value="1"/>
</dbReference>